<sequence length="207" mass="23769">ISKYQQLLFERGRTHETQTVKDKYPDIVSVQFATREEGFKLALESMVHGTDIMHGIPIFYLPEGLVGEVDVLEKSKSNGSIFGKYHYTIKEIKLAKNIREDHVIQGAFYNYMLGKIQGVTPKTFHLINRDGEEIAYQYSEYEELLLESIEGTRKILIKKEHVSPTFGSCGFPWERYCNRLAEETNDISLVAGVSLKTKHKLVEHGLR</sequence>
<dbReference type="HOGENOM" id="CLU_1328863_0_0_6"/>
<protein>
    <submittedName>
        <fullName evidence="1">Uncharacterized protein</fullName>
    </submittedName>
</protein>
<organism evidence="1 2">
    <name type="scientific">Nitrosococcus oceani C-27</name>
    <dbReference type="NCBI Taxonomy" id="314279"/>
    <lineage>
        <taxon>Bacteria</taxon>
        <taxon>Pseudomonadati</taxon>
        <taxon>Pseudomonadota</taxon>
        <taxon>Gammaproteobacteria</taxon>
        <taxon>Chromatiales</taxon>
        <taxon>Chromatiaceae</taxon>
        <taxon>Nitrosococcus</taxon>
    </lineage>
</organism>
<dbReference type="Proteomes" id="UP000028839">
    <property type="component" value="Unassembled WGS sequence"/>
</dbReference>
<name>A0A0E2YWR3_9GAMM</name>
<evidence type="ECO:0000313" key="2">
    <source>
        <dbReference type="Proteomes" id="UP000028839"/>
    </source>
</evidence>
<reference evidence="1 2" key="1">
    <citation type="submission" date="2014-07" db="EMBL/GenBank/DDBJ databases">
        <title>Comparative analysis of Nitrosococcus oceani genome inventories of strains from Pacific and Atlantic gyres.</title>
        <authorList>
            <person name="Lim C.K."/>
            <person name="Wang L."/>
            <person name="Sayavedra-Soto L.A."/>
            <person name="Klotz M.G."/>
        </authorList>
    </citation>
    <scope>NUCLEOTIDE SEQUENCE [LARGE SCALE GENOMIC DNA]</scope>
    <source>
        <strain evidence="1 2">C-27</strain>
    </source>
</reference>
<evidence type="ECO:0000313" key="1">
    <source>
        <dbReference type="EMBL" id="KFI17888.1"/>
    </source>
</evidence>
<accession>A0A0E2YWR3</accession>
<dbReference type="AlphaFoldDB" id="A0A0E2YWR3"/>
<dbReference type="EMBL" id="JPGN01000351">
    <property type="protein sequence ID" value="KFI17888.1"/>
    <property type="molecule type" value="Genomic_DNA"/>
</dbReference>
<gene>
    <name evidence="1" type="ORF">IB75_17695</name>
</gene>
<proteinExistence type="predicted"/>
<feature type="non-terminal residue" evidence="1">
    <location>
        <position position="1"/>
    </location>
</feature>
<comment type="caution">
    <text evidence="1">The sequence shown here is derived from an EMBL/GenBank/DDBJ whole genome shotgun (WGS) entry which is preliminary data.</text>
</comment>
<feature type="non-terminal residue" evidence="1">
    <location>
        <position position="207"/>
    </location>
</feature>